<reference evidence="2 3" key="1">
    <citation type="submission" date="2018-07" db="EMBL/GenBank/DDBJ databases">
        <title>Genomic Encyclopedia of Type Strains, Phase IV (KMG-IV): sequencing the most valuable type-strain genomes for metagenomic binning, comparative biology and taxonomic classification.</title>
        <authorList>
            <person name="Goeker M."/>
        </authorList>
    </citation>
    <scope>NUCLEOTIDE SEQUENCE [LARGE SCALE GENOMIC DNA]</scope>
    <source>
        <strain evidence="2 3">DSM 5603</strain>
    </source>
</reference>
<dbReference type="AlphaFoldDB" id="A0A370FXR9"/>
<gene>
    <name evidence="2" type="ORF">C7453_11132</name>
</gene>
<feature type="compositionally biased region" description="Gly residues" evidence="1">
    <location>
        <begin position="56"/>
        <end position="67"/>
    </location>
</feature>
<keyword evidence="3" id="KW-1185">Reference proteome</keyword>
<accession>A0A370FXR9</accession>
<organism evidence="2 3">
    <name type="scientific">Gluconacetobacter liquefaciens</name>
    <name type="common">Acetobacter liquefaciens</name>
    <dbReference type="NCBI Taxonomy" id="89584"/>
    <lineage>
        <taxon>Bacteria</taxon>
        <taxon>Pseudomonadati</taxon>
        <taxon>Pseudomonadota</taxon>
        <taxon>Alphaproteobacteria</taxon>
        <taxon>Acetobacterales</taxon>
        <taxon>Acetobacteraceae</taxon>
        <taxon>Gluconacetobacter</taxon>
    </lineage>
</organism>
<evidence type="ECO:0000256" key="1">
    <source>
        <dbReference type="SAM" id="MobiDB-lite"/>
    </source>
</evidence>
<comment type="caution">
    <text evidence="2">The sequence shown here is derived from an EMBL/GenBank/DDBJ whole genome shotgun (WGS) entry which is preliminary data.</text>
</comment>
<dbReference type="Proteomes" id="UP000254958">
    <property type="component" value="Unassembled WGS sequence"/>
</dbReference>
<feature type="compositionally biased region" description="Low complexity" evidence="1">
    <location>
        <begin position="76"/>
        <end position="93"/>
    </location>
</feature>
<dbReference type="EMBL" id="QQAW01000011">
    <property type="protein sequence ID" value="RDI36248.1"/>
    <property type="molecule type" value="Genomic_DNA"/>
</dbReference>
<evidence type="ECO:0000313" key="2">
    <source>
        <dbReference type="EMBL" id="RDI36248.1"/>
    </source>
</evidence>
<protein>
    <submittedName>
        <fullName evidence="2">Uncharacterized protein</fullName>
    </submittedName>
</protein>
<feature type="region of interest" description="Disordered" evidence="1">
    <location>
        <begin position="56"/>
        <end position="93"/>
    </location>
</feature>
<name>A0A370FXR9_GLULI</name>
<evidence type="ECO:0000313" key="3">
    <source>
        <dbReference type="Proteomes" id="UP000254958"/>
    </source>
</evidence>
<proteinExistence type="predicted"/>
<sequence length="148" mass="14820">MAPSQGGGWHLAESVGEVAGEALADQGLAEGAAVAGAGHAQGVVGLVQHFARQGAVGDGGRRVGVGGVDRERYQPGVPGAAADADFGDGARAGGLDQDIERRQWVLHREQGVGPCDGGLDAGLLRVEVAGGAQPVEVPVVHVVRPRAL</sequence>